<dbReference type="AlphaFoldDB" id="D9QFC7"/>
<dbReference type="RefSeq" id="WP_013270542.1">
    <property type="nucleotide sequence ID" value="NC_014375.1"/>
</dbReference>
<evidence type="ECO:0000313" key="4">
    <source>
        <dbReference type="Proteomes" id="UP000002696"/>
    </source>
</evidence>
<evidence type="ECO:0000259" key="2">
    <source>
        <dbReference type="Pfam" id="PF03572"/>
    </source>
</evidence>
<protein>
    <submittedName>
        <fullName evidence="3">Peptidase S41</fullName>
    </submittedName>
</protein>
<name>D9QFC7_BRESC</name>
<dbReference type="eggNOG" id="COG0793">
    <property type="taxonomic scope" value="Bacteria"/>
</dbReference>
<dbReference type="KEGG" id="bsb:Bresu_3136"/>
<dbReference type="InterPro" id="IPR005151">
    <property type="entry name" value="Tail-specific_protease"/>
</dbReference>
<dbReference type="PROSITE" id="PS51318">
    <property type="entry name" value="TAT"/>
    <property type="match status" value="1"/>
</dbReference>
<feature type="signal peptide" evidence="1">
    <location>
        <begin position="1"/>
        <end position="24"/>
    </location>
</feature>
<organism evidence="3 4">
    <name type="scientific">Brevundimonas subvibrioides (strain ATCC 15264 / DSM 4735 / LMG 14903 / NBRC 16000 / CB 81)</name>
    <name type="common">Caulobacter subvibrioides</name>
    <dbReference type="NCBI Taxonomy" id="633149"/>
    <lineage>
        <taxon>Bacteria</taxon>
        <taxon>Pseudomonadati</taxon>
        <taxon>Pseudomonadota</taxon>
        <taxon>Alphaproteobacteria</taxon>
        <taxon>Caulobacterales</taxon>
        <taxon>Caulobacteraceae</taxon>
        <taxon>Brevundimonas</taxon>
    </lineage>
</organism>
<reference evidence="4" key="1">
    <citation type="journal article" date="2011" name="J. Bacteriol.">
        <title>Genome sequences of eight morphologically diverse alphaproteobacteria.</title>
        <authorList>
            <consortium name="US DOE Joint Genome Institute"/>
            <person name="Brown P.J."/>
            <person name="Kysela D.T."/>
            <person name="Buechlein A."/>
            <person name="Hemmerich C."/>
            <person name="Brun Y.V."/>
        </authorList>
    </citation>
    <scope>NUCLEOTIDE SEQUENCE [LARGE SCALE GENOMIC DNA]</scope>
    <source>
        <strain evidence="4">ATCC 15264 / DSM 4735 / LMG 14903 / NBRC 16000 / CB 81</strain>
    </source>
</reference>
<dbReference type="InParanoid" id="D9QFC7"/>
<dbReference type="InterPro" id="IPR029045">
    <property type="entry name" value="ClpP/crotonase-like_dom_sf"/>
</dbReference>
<evidence type="ECO:0000313" key="3">
    <source>
        <dbReference type="EMBL" id="ADL02442.1"/>
    </source>
</evidence>
<sequence>MLSRRRLLQISGGLALSAATPAYARQSVSEDWSGDIEILRQAWQAMHPGLYRYSSPDEIAARLEGLSAAWKAPGSFRDRFLALTRVTASVRCGHTYPSPYNGGAAVRDRLYPGRELLPFRYVWIDGRMVVTVDQSAEGLFPRGTGIAAIDGVATPDILSRLIPLARADGHNDAKRISLMAVRGDDAYETADIHLPLVLPGLVDRASFTLADGRTVTAALLTLAERQAKSPSAVQPTGDANPWTLDKGADGVARLTMPGWALYNSTFDWRTWLGGVMDDLTGDGARGLIVDLRGNEGGEDCGDVILTRLVDRDFAPSRSQRFVRYRRAPEALDPYLNTWDRSFLDWGDQAVADTERPGFYRLTRYDDGEAATLIRPAGRRFTGPVAVLCDASNSSATFSFAQSVQESRTATLIGTPTGGNRRGINGGAFCFLRLPASRIEVDLPLIASFPEVPQPDAGIEPDLHVPTTAADIAAGADPQMAAATARILSA</sequence>
<dbReference type="Gene3D" id="3.90.226.10">
    <property type="entry name" value="2-enoyl-CoA Hydratase, Chain A, domain 1"/>
    <property type="match status" value="1"/>
</dbReference>
<proteinExistence type="predicted"/>
<dbReference type="STRING" id="633149.Bresu_3136"/>
<dbReference type="HOGENOM" id="CLU_032380_0_0_5"/>
<dbReference type="Pfam" id="PF03572">
    <property type="entry name" value="Peptidase_S41"/>
    <property type="match status" value="1"/>
</dbReference>
<keyword evidence="4" id="KW-1185">Reference proteome</keyword>
<dbReference type="GO" id="GO:0008236">
    <property type="term" value="F:serine-type peptidase activity"/>
    <property type="evidence" value="ECO:0007669"/>
    <property type="project" value="InterPro"/>
</dbReference>
<dbReference type="Proteomes" id="UP000002696">
    <property type="component" value="Chromosome"/>
</dbReference>
<dbReference type="InterPro" id="IPR006311">
    <property type="entry name" value="TAT_signal"/>
</dbReference>
<keyword evidence="1" id="KW-0732">Signal</keyword>
<evidence type="ECO:0000256" key="1">
    <source>
        <dbReference type="SAM" id="SignalP"/>
    </source>
</evidence>
<dbReference type="EMBL" id="CP002102">
    <property type="protein sequence ID" value="ADL02442.1"/>
    <property type="molecule type" value="Genomic_DNA"/>
</dbReference>
<feature type="chain" id="PRO_5003126541" evidence="1">
    <location>
        <begin position="25"/>
        <end position="489"/>
    </location>
</feature>
<dbReference type="GO" id="GO:0006508">
    <property type="term" value="P:proteolysis"/>
    <property type="evidence" value="ECO:0007669"/>
    <property type="project" value="InterPro"/>
</dbReference>
<dbReference type="OrthoDB" id="5480566at2"/>
<gene>
    <name evidence="3" type="ordered locus">Bresu_3136</name>
</gene>
<accession>D9QFC7</accession>
<dbReference type="SUPFAM" id="SSF52096">
    <property type="entry name" value="ClpP/crotonase"/>
    <property type="match status" value="1"/>
</dbReference>
<feature type="domain" description="Tail specific protease" evidence="2">
    <location>
        <begin position="267"/>
        <end position="420"/>
    </location>
</feature>